<gene>
    <name evidence="3" type="ORF">G3256_08835</name>
</gene>
<proteinExistence type="predicted"/>
<feature type="transmembrane region" description="Helical" evidence="2">
    <location>
        <begin position="53"/>
        <end position="72"/>
    </location>
</feature>
<name>A0A858STC9_9RHOB</name>
<organism evidence="3 4">
    <name type="scientific">Roseobacter ponti</name>
    <dbReference type="NCBI Taxonomy" id="1891787"/>
    <lineage>
        <taxon>Bacteria</taxon>
        <taxon>Pseudomonadati</taxon>
        <taxon>Pseudomonadota</taxon>
        <taxon>Alphaproteobacteria</taxon>
        <taxon>Rhodobacterales</taxon>
        <taxon>Roseobacteraceae</taxon>
        <taxon>Roseobacter</taxon>
    </lineage>
</organism>
<protein>
    <submittedName>
        <fullName evidence="3">Uncharacterized protein</fullName>
    </submittedName>
</protein>
<evidence type="ECO:0000313" key="3">
    <source>
        <dbReference type="EMBL" id="QJF51257.1"/>
    </source>
</evidence>
<feature type="transmembrane region" description="Helical" evidence="2">
    <location>
        <begin position="24"/>
        <end position="47"/>
    </location>
</feature>
<sequence length="90" mass="9097">MGIQPDKHDLGPEMPPQEPPGPKGVAGAMAVAALLGAVIGAVIGLIFLPDLTVALAIGGAMTLAALRTLVFLSSNRRGLAPVDEEDGTKQ</sequence>
<dbReference type="RefSeq" id="WP_169640472.1">
    <property type="nucleotide sequence ID" value="NZ_CP048788.1"/>
</dbReference>
<reference evidence="3 4" key="1">
    <citation type="submission" date="2020-02" db="EMBL/GenBank/DDBJ databases">
        <title>Genome sequence of Roseobacter ponti.</title>
        <authorList>
            <person name="Hollensteiner J."/>
            <person name="Schneider D."/>
            <person name="Poehlein A."/>
            <person name="Daniel R."/>
        </authorList>
    </citation>
    <scope>NUCLEOTIDE SEQUENCE [LARGE SCALE GENOMIC DNA]</scope>
    <source>
        <strain evidence="3 4">DSM 106830</strain>
    </source>
</reference>
<keyword evidence="2" id="KW-1133">Transmembrane helix</keyword>
<keyword evidence="2" id="KW-0812">Transmembrane</keyword>
<dbReference type="KEGG" id="rpon:G3256_08835"/>
<dbReference type="EMBL" id="CP048788">
    <property type="protein sequence ID" value="QJF51257.1"/>
    <property type="molecule type" value="Genomic_DNA"/>
</dbReference>
<dbReference type="AlphaFoldDB" id="A0A858STC9"/>
<evidence type="ECO:0000256" key="1">
    <source>
        <dbReference type="SAM" id="MobiDB-lite"/>
    </source>
</evidence>
<keyword evidence="2" id="KW-0472">Membrane</keyword>
<feature type="compositionally biased region" description="Pro residues" evidence="1">
    <location>
        <begin position="13"/>
        <end position="22"/>
    </location>
</feature>
<evidence type="ECO:0000256" key="2">
    <source>
        <dbReference type="SAM" id="Phobius"/>
    </source>
</evidence>
<accession>A0A858STC9</accession>
<evidence type="ECO:0000313" key="4">
    <source>
        <dbReference type="Proteomes" id="UP000503308"/>
    </source>
</evidence>
<feature type="region of interest" description="Disordered" evidence="1">
    <location>
        <begin position="1"/>
        <end position="23"/>
    </location>
</feature>
<feature type="compositionally biased region" description="Basic and acidic residues" evidence="1">
    <location>
        <begin position="1"/>
        <end position="11"/>
    </location>
</feature>
<dbReference type="Proteomes" id="UP000503308">
    <property type="component" value="Chromosome"/>
</dbReference>
<keyword evidence="4" id="KW-1185">Reference proteome</keyword>